<dbReference type="AlphaFoldDB" id="A0A3R6FA51"/>
<proteinExistence type="predicted"/>
<protein>
    <submittedName>
        <fullName evidence="1">Uncharacterized protein</fullName>
    </submittedName>
</protein>
<dbReference type="Proteomes" id="UP000286211">
    <property type="component" value="Unassembled WGS sequence"/>
</dbReference>
<organism evidence="1 2">
    <name type="scientific">Segatella copri</name>
    <dbReference type="NCBI Taxonomy" id="165179"/>
    <lineage>
        <taxon>Bacteria</taxon>
        <taxon>Pseudomonadati</taxon>
        <taxon>Bacteroidota</taxon>
        <taxon>Bacteroidia</taxon>
        <taxon>Bacteroidales</taxon>
        <taxon>Prevotellaceae</taxon>
        <taxon>Segatella</taxon>
    </lineage>
</organism>
<gene>
    <name evidence="1" type="ORF">DW079_04610</name>
</gene>
<sequence length="44" mass="4905">MGASTPGELDVNNDNTPDDNLKRYISCKINALSWAVRKQNTILQ</sequence>
<name>A0A3R6FA51_9BACT</name>
<dbReference type="EMBL" id="QRNB01000016">
    <property type="protein sequence ID" value="RHK11494.1"/>
    <property type="molecule type" value="Genomic_DNA"/>
</dbReference>
<reference evidence="1 2" key="1">
    <citation type="submission" date="2018-08" db="EMBL/GenBank/DDBJ databases">
        <title>A genome reference for cultivated species of the human gut microbiota.</title>
        <authorList>
            <person name="Zou Y."/>
            <person name="Xue W."/>
            <person name="Luo G."/>
        </authorList>
    </citation>
    <scope>NUCLEOTIDE SEQUENCE [LARGE SCALE GENOMIC DNA]</scope>
    <source>
        <strain evidence="1 2">AF46-2NS</strain>
    </source>
</reference>
<evidence type="ECO:0000313" key="2">
    <source>
        <dbReference type="Proteomes" id="UP000286211"/>
    </source>
</evidence>
<accession>A0A3R6FA51</accession>
<evidence type="ECO:0000313" key="1">
    <source>
        <dbReference type="EMBL" id="RHK11494.1"/>
    </source>
</evidence>
<comment type="caution">
    <text evidence="1">The sequence shown here is derived from an EMBL/GenBank/DDBJ whole genome shotgun (WGS) entry which is preliminary data.</text>
</comment>